<dbReference type="PANTHER" id="PTHR44688">
    <property type="entry name" value="DNA-BINDING TRANSCRIPTIONAL ACTIVATOR DEVR_DOSR"/>
    <property type="match status" value="1"/>
</dbReference>
<sequence length="83" mass="9353">MLPVRLAAARKAARLDRATPNHDELSERELTVLRHLRGGLSEREIAAELYLSFNTVHSHVKSIYRKLGVSSRAAAVERARDFT</sequence>
<dbReference type="CDD" id="cd06170">
    <property type="entry name" value="LuxR_C_like"/>
    <property type="match status" value="1"/>
</dbReference>
<dbReference type="InterPro" id="IPR000792">
    <property type="entry name" value="Tscrpt_reg_LuxR_C"/>
</dbReference>
<dbReference type="EMBL" id="JAPDOD010000017">
    <property type="protein sequence ID" value="MDA0162284.1"/>
    <property type="molecule type" value="Genomic_DNA"/>
</dbReference>
<evidence type="ECO:0000259" key="4">
    <source>
        <dbReference type="PROSITE" id="PS50043"/>
    </source>
</evidence>
<dbReference type="InterPro" id="IPR036388">
    <property type="entry name" value="WH-like_DNA-bd_sf"/>
</dbReference>
<evidence type="ECO:0000256" key="2">
    <source>
        <dbReference type="ARBA" id="ARBA00023125"/>
    </source>
</evidence>
<evidence type="ECO:0000313" key="6">
    <source>
        <dbReference type="Proteomes" id="UP001149140"/>
    </source>
</evidence>
<comment type="caution">
    <text evidence="5">The sequence shown here is derived from an EMBL/GenBank/DDBJ whole genome shotgun (WGS) entry which is preliminary data.</text>
</comment>
<dbReference type="Gene3D" id="1.10.10.10">
    <property type="entry name" value="Winged helix-like DNA-binding domain superfamily/Winged helix DNA-binding domain"/>
    <property type="match status" value="1"/>
</dbReference>
<feature type="domain" description="HTH luxR-type" evidence="4">
    <location>
        <begin position="18"/>
        <end position="83"/>
    </location>
</feature>
<dbReference type="PRINTS" id="PR00038">
    <property type="entry name" value="HTHLUXR"/>
</dbReference>
<protein>
    <submittedName>
        <fullName evidence="5">LuxR C-terminal-related transcriptional regulator</fullName>
    </submittedName>
</protein>
<gene>
    <name evidence="5" type="ORF">OM076_18575</name>
</gene>
<keyword evidence="3" id="KW-0804">Transcription</keyword>
<evidence type="ECO:0000313" key="5">
    <source>
        <dbReference type="EMBL" id="MDA0162284.1"/>
    </source>
</evidence>
<dbReference type="GO" id="GO:0003677">
    <property type="term" value="F:DNA binding"/>
    <property type="evidence" value="ECO:0007669"/>
    <property type="project" value="UniProtKB-KW"/>
</dbReference>
<organism evidence="5 6">
    <name type="scientific">Solirubrobacter ginsenosidimutans</name>
    <dbReference type="NCBI Taxonomy" id="490573"/>
    <lineage>
        <taxon>Bacteria</taxon>
        <taxon>Bacillati</taxon>
        <taxon>Actinomycetota</taxon>
        <taxon>Thermoleophilia</taxon>
        <taxon>Solirubrobacterales</taxon>
        <taxon>Solirubrobacteraceae</taxon>
        <taxon>Solirubrobacter</taxon>
    </lineage>
</organism>
<name>A0A9X3S1F6_9ACTN</name>
<dbReference type="SUPFAM" id="SSF46894">
    <property type="entry name" value="C-terminal effector domain of the bipartite response regulators"/>
    <property type="match status" value="1"/>
</dbReference>
<keyword evidence="1" id="KW-0805">Transcription regulation</keyword>
<dbReference type="SMART" id="SM00421">
    <property type="entry name" value="HTH_LUXR"/>
    <property type="match status" value="1"/>
</dbReference>
<dbReference type="Pfam" id="PF00196">
    <property type="entry name" value="GerE"/>
    <property type="match status" value="1"/>
</dbReference>
<proteinExistence type="predicted"/>
<dbReference type="GO" id="GO:0006355">
    <property type="term" value="P:regulation of DNA-templated transcription"/>
    <property type="evidence" value="ECO:0007669"/>
    <property type="project" value="InterPro"/>
</dbReference>
<evidence type="ECO:0000256" key="1">
    <source>
        <dbReference type="ARBA" id="ARBA00023015"/>
    </source>
</evidence>
<dbReference type="InterPro" id="IPR016032">
    <property type="entry name" value="Sig_transdc_resp-reg_C-effctor"/>
</dbReference>
<dbReference type="AlphaFoldDB" id="A0A9X3S1F6"/>
<accession>A0A9X3S1F6</accession>
<dbReference type="PANTHER" id="PTHR44688:SF16">
    <property type="entry name" value="DNA-BINDING TRANSCRIPTIONAL ACTIVATOR DEVR_DOSR"/>
    <property type="match status" value="1"/>
</dbReference>
<keyword evidence="6" id="KW-1185">Reference proteome</keyword>
<dbReference type="PROSITE" id="PS50043">
    <property type="entry name" value="HTH_LUXR_2"/>
    <property type="match status" value="1"/>
</dbReference>
<dbReference type="Proteomes" id="UP001149140">
    <property type="component" value="Unassembled WGS sequence"/>
</dbReference>
<evidence type="ECO:0000256" key="3">
    <source>
        <dbReference type="ARBA" id="ARBA00023163"/>
    </source>
</evidence>
<keyword evidence="2" id="KW-0238">DNA-binding</keyword>
<reference evidence="5" key="1">
    <citation type="submission" date="2022-10" db="EMBL/GenBank/DDBJ databases">
        <title>The WGS of Solirubrobacter ginsenosidimutans DSM 21036.</title>
        <authorList>
            <person name="Jiang Z."/>
        </authorList>
    </citation>
    <scope>NUCLEOTIDE SEQUENCE</scope>
    <source>
        <strain evidence="5">DSM 21036</strain>
    </source>
</reference>